<protein>
    <submittedName>
        <fullName evidence="1">Uncharacterized protein</fullName>
    </submittedName>
</protein>
<accession>A0A3B6VA22</accession>
<proteinExistence type="predicted"/>
<evidence type="ECO:0000313" key="1">
    <source>
        <dbReference type="EMBL" id="ACN84099.1"/>
    </source>
</evidence>
<organism evidence="1 2">
    <name type="scientific">Brachyspira hyodysenteriae (strain ATCC 49526 / WA1)</name>
    <dbReference type="NCBI Taxonomy" id="565034"/>
    <lineage>
        <taxon>Bacteria</taxon>
        <taxon>Pseudomonadati</taxon>
        <taxon>Spirochaetota</taxon>
        <taxon>Spirochaetia</taxon>
        <taxon>Brachyspirales</taxon>
        <taxon>Brachyspiraceae</taxon>
        <taxon>Brachyspira</taxon>
    </lineage>
</organism>
<dbReference type="EMBL" id="CP001357">
    <property type="protein sequence ID" value="ACN84099.1"/>
    <property type="molecule type" value="Genomic_DNA"/>
</dbReference>
<gene>
    <name evidence="1" type="ordered locus">BHWA1_01629</name>
</gene>
<name>A0A3B6VA22_BRAHW</name>
<reference evidence="1 2" key="1">
    <citation type="journal article" date="2009" name="PLoS ONE">
        <title>Genome sequence of the pathogenic intestinal spirochete Brachyspira hyodysenteriae reveals adaptations to its lifestyle in the porcine large intestine.</title>
        <authorList>
            <person name="Bellgard M.I."/>
            <person name="Wanchanthuek P."/>
            <person name="La T."/>
            <person name="Ryan K."/>
            <person name="Moolhuijzen P."/>
            <person name="Albertyn Z."/>
            <person name="Shaban B."/>
            <person name="Motro Y."/>
            <person name="Dunn D.S."/>
            <person name="Schibeci D."/>
            <person name="Hunter A."/>
            <person name="Barrero R."/>
            <person name="Phillips N.D."/>
            <person name="Hampson D.J."/>
        </authorList>
    </citation>
    <scope>NUCLEOTIDE SEQUENCE [LARGE SCALE GENOMIC DNA]</scope>
    <source>
        <strain evidence="2">ATCC 49526 / WA1</strain>
    </source>
</reference>
<evidence type="ECO:0000313" key="2">
    <source>
        <dbReference type="Proteomes" id="UP000001803"/>
    </source>
</evidence>
<dbReference type="RefSeq" id="WP_012671141.1">
    <property type="nucleotide sequence ID" value="NC_012225.1"/>
</dbReference>
<dbReference type="KEGG" id="bhy:BHWA1_01629"/>
<sequence>MDNINFDIKSTKDNYFESETNAYINPPKKILLLLAINSPKNI</sequence>
<keyword evidence="2" id="KW-1185">Reference proteome</keyword>
<dbReference type="Proteomes" id="UP000001803">
    <property type="component" value="Chromosome"/>
</dbReference>
<dbReference type="AlphaFoldDB" id="A0A3B6VA22"/>
<dbReference type="STRING" id="565034.BHWA1_01629"/>